<dbReference type="InterPro" id="IPR033643">
    <property type="entry name" value="SYLF_SH3YL1-like"/>
</dbReference>
<keyword evidence="3" id="KW-1185">Reference proteome</keyword>
<accession>A0A4Y7U0Q9</accession>
<dbReference type="Gene3D" id="3.80.10.10">
    <property type="entry name" value="Ribonuclease Inhibitor"/>
    <property type="match status" value="1"/>
</dbReference>
<comment type="caution">
    <text evidence="2">The sequence shown here is derived from an EMBL/GenBank/DDBJ whole genome shotgun (WGS) entry which is preliminary data.</text>
</comment>
<evidence type="ECO:0000259" key="1">
    <source>
        <dbReference type="Pfam" id="PF04366"/>
    </source>
</evidence>
<dbReference type="Proteomes" id="UP000298030">
    <property type="component" value="Unassembled WGS sequence"/>
</dbReference>
<gene>
    <name evidence="2" type="ORF">FA13DRAFT_1808321</name>
</gene>
<dbReference type="InterPro" id="IPR036047">
    <property type="entry name" value="F-box-like_dom_sf"/>
</dbReference>
<dbReference type="PANTHER" id="PTHR15629:SF7">
    <property type="entry name" value="YSC84 ACTIN-BINDING DOMAIN-CONTAINING PROTEIN"/>
    <property type="match status" value="1"/>
</dbReference>
<dbReference type="PANTHER" id="PTHR15629">
    <property type="entry name" value="SH3YL1 PROTEIN"/>
    <property type="match status" value="1"/>
</dbReference>
<evidence type="ECO:0000313" key="3">
    <source>
        <dbReference type="Proteomes" id="UP000298030"/>
    </source>
</evidence>
<dbReference type="CDD" id="cd11525">
    <property type="entry name" value="SYLF_SH3YL1_like"/>
    <property type="match status" value="1"/>
</dbReference>
<name>A0A4Y7U0Q9_COPMI</name>
<dbReference type="InterPro" id="IPR051702">
    <property type="entry name" value="SH3_domain_YSC84-like"/>
</dbReference>
<dbReference type="Pfam" id="PF04366">
    <property type="entry name" value="Ysc84"/>
    <property type="match status" value="1"/>
</dbReference>
<dbReference type="OrthoDB" id="443981at2759"/>
<dbReference type="GO" id="GO:0051666">
    <property type="term" value="P:actin cortical patch localization"/>
    <property type="evidence" value="ECO:0007669"/>
    <property type="project" value="TreeGrafter"/>
</dbReference>
<dbReference type="GO" id="GO:0051017">
    <property type="term" value="P:actin filament bundle assembly"/>
    <property type="evidence" value="ECO:0007669"/>
    <property type="project" value="TreeGrafter"/>
</dbReference>
<dbReference type="SUPFAM" id="SSF81383">
    <property type="entry name" value="F-box domain"/>
    <property type="match status" value="1"/>
</dbReference>
<reference evidence="2 3" key="1">
    <citation type="journal article" date="2019" name="Nat. Ecol. Evol.">
        <title>Megaphylogeny resolves global patterns of mushroom evolution.</title>
        <authorList>
            <person name="Varga T."/>
            <person name="Krizsan K."/>
            <person name="Foldi C."/>
            <person name="Dima B."/>
            <person name="Sanchez-Garcia M."/>
            <person name="Sanchez-Ramirez S."/>
            <person name="Szollosi G.J."/>
            <person name="Szarkandi J.G."/>
            <person name="Papp V."/>
            <person name="Albert L."/>
            <person name="Andreopoulos W."/>
            <person name="Angelini C."/>
            <person name="Antonin V."/>
            <person name="Barry K.W."/>
            <person name="Bougher N.L."/>
            <person name="Buchanan P."/>
            <person name="Buyck B."/>
            <person name="Bense V."/>
            <person name="Catcheside P."/>
            <person name="Chovatia M."/>
            <person name="Cooper J."/>
            <person name="Damon W."/>
            <person name="Desjardin D."/>
            <person name="Finy P."/>
            <person name="Geml J."/>
            <person name="Haridas S."/>
            <person name="Hughes K."/>
            <person name="Justo A."/>
            <person name="Karasinski D."/>
            <person name="Kautmanova I."/>
            <person name="Kiss B."/>
            <person name="Kocsube S."/>
            <person name="Kotiranta H."/>
            <person name="LaButti K.M."/>
            <person name="Lechner B.E."/>
            <person name="Liimatainen K."/>
            <person name="Lipzen A."/>
            <person name="Lukacs Z."/>
            <person name="Mihaltcheva S."/>
            <person name="Morgado L.N."/>
            <person name="Niskanen T."/>
            <person name="Noordeloos M.E."/>
            <person name="Ohm R.A."/>
            <person name="Ortiz-Santana B."/>
            <person name="Ovrebo C."/>
            <person name="Racz N."/>
            <person name="Riley R."/>
            <person name="Savchenko A."/>
            <person name="Shiryaev A."/>
            <person name="Soop K."/>
            <person name="Spirin V."/>
            <person name="Szebenyi C."/>
            <person name="Tomsovsky M."/>
            <person name="Tulloss R.E."/>
            <person name="Uehling J."/>
            <person name="Grigoriev I.V."/>
            <person name="Vagvolgyi C."/>
            <person name="Papp T."/>
            <person name="Martin F.M."/>
            <person name="Miettinen O."/>
            <person name="Hibbett D.S."/>
            <person name="Nagy L.G."/>
        </authorList>
    </citation>
    <scope>NUCLEOTIDE SEQUENCE [LARGE SCALE GENOMIC DNA]</scope>
    <source>
        <strain evidence="2 3">FP101781</strain>
    </source>
</reference>
<dbReference type="AlphaFoldDB" id="A0A4Y7U0Q9"/>
<dbReference type="InterPro" id="IPR007461">
    <property type="entry name" value="Ysc84_actin-binding"/>
</dbReference>
<proteinExistence type="predicted"/>
<dbReference type="GO" id="GO:0035091">
    <property type="term" value="F:phosphatidylinositol binding"/>
    <property type="evidence" value="ECO:0007669"/>
    <property type="project" value="TreeGrafter"/>
</dbReference>
<dbReference type="GO" id="GO:0030479">
    <property type="term" value="C:actin cortical patch"/>
    <property type="evidence" value="ECO:0007669"/>
    <property type="project" value="TreeGrafter"/>
</dbReference>
<dbReference type="Gene3D" id="1.20.1280.50">
    <property type="match status" value="1"/>
</dbReference>
<sequence>MAPAFSNRLSTNYTPSDYEIKDIRALIEEKKAIVDEIDGQIRILIERKAAHTKFIDEHSTLISPVRGLPPDILTSIWSVLVSRPIPQWHRIETLKEELSRQPKHPLVVCSQVCRSWRSVLLGSPSLWSVLDISTPRSPEPPQEPYHFPNGHLPPQALEYYRQEVVKWKETVDRLCRQAIVFLQRSASSPLTISLCISPISPMWLVNEAAECKSSARNLVDILRGERHRWREIRFLSVAAFQIMFLDSIPTTPLDPAKDVPLLETFEQHLCPGAGLLPSGGPTEGRLALAESNILKSPSLRGLRLELQCHDLLTLPVNWTALTCLTITDAFQWKQNDWSYSQLACFQITSTLDLLEQSPSLQRLYIEYWYPEEDEEDSENDYEVQSSTFKSTLSRTVAHPSLRSMGIGGHVIPNGLASHLQLPHLRSLSICTTSAIVLAAGYNGVVEWIERYGPQLTDASFNYSNMANEALERCFSFLPNVTSLKTRAVGKHGVAEYPKTEMHTLPALIGDDVLAKLTPKLNDAGKHQGDCYCLKLERFSGYVGAGEFTQKAFVDFLASRLPVRDAIPGGIDGHSNSALRATGVSSLKDIEMTSEVWNMSRVRVPILGSNIRMPWNLTGASARGGQDDVMITALEATAADCGPSYLYLIPQSLHHTTMNLNLSPLDKFRKGAQKAGIQATAFLQQSSNKIASGSREFAQTFTLPGEAEKAAKILEAFVADPDRPESALNAIPKAVLQRARGLAIFQVLKAGFVFSGKAGSGLVIARLPDGSWSAPSCIATGGLGWGLQIGADITDFVVVLNSEDAVRAFSLGGNVTIGGNIAATAGPIGTGGSVQASLAHPAPMFSYSKSKGLFAGVSLEGTALIERKDANRDFYGSVVPAKDILGGRVPPPEVASRLYEIIEAAEGFDESWSARTRLRTGSTRI</sequence>
<dbReference type="STRING" id="71717.A0A4Y7U0Q9"/>
<dbReference type="InterPro" id="IPR032675">
    <property type="entry name" value="LRR_dom_sf"/>
</dbReference>
<protein>
    <submittedName>
        <fullName evidence="2">DUF500-domain-containing protein</fullName>
    </submittedName>
</protein>
<organism evidence="2 3">
    <name type="scientific">Coprinellus micaceus</name>
    <name type="common">Glistening ink-cap mushroom</name>
    <name type="synonym">Coprinus micaceus</name>
    <dbReference type="NCBI Taxonomy" id="71717"/>
    <lineage>
        <taxon>Eukaryota</taxon>
        <taxon>Fungi</taxon>
        <taxon>Dikarya</taxon>
        <taxon>Basidiomycota</taxon>
        <taxon>Agaricomycotina</taxon>
        <taxon>Agaricomycetes</taxon>
        <taxon>Agaricomycetidae</taxon>
        <taxon>Agaricales</taxon>
        <taxon>Agaricineae</taxon>
        <taxon>Psathyrellaceae</taxon>
        <taxon>Coprinellus</taxon>
    </lineage>
</organism>
<dbReference type="GO" id="GO:0051015">
    <property type="term" value="F:actin filament binding"/>
    <property type="evidence" value="ECO:0007669"/>
    <property type="project" value="TreeGrafter"/>
</dbReference>
<dbReference type="EMBL" id="QPFP01000001">
    <property type="protein sequence ID" value="TEB40027.1"/>
    <property type="molecule type" value="Genomic_DNA"/>
</dbReference>
<evidence type="ECO:0000313" key="2">
    <source>
        <dbReference type="EMBL" id="TEB40027.1"/>
    </source>
</evidence>
<feature type="domain" description="Ysc84 actin-binding" evidence="1">
    <location>
        <begin position="781"/>
        <end position="904"/>
    </location>
</feature>